<dbReference type="InterPro" id="IPR000189">
    <property type="entry name" value="Transglyc_AS"/>
</dbReference>
<evidence type="ECO:0000313" key="6">
    <source>
        <dbReference type="EMBL" id="RVT50406.1"/>
    </source>
</evidence>
<protein>
    <submittedName>
        <fullName evidence="6">Lytic transglycosylase</fullName>
    </submittedName>
</protein>
<comment type="similarity">
    <text evidence="1">Belongs to the transglycosylase Slt family.</text>
</comment>
<dbReference type="InterPro" id="IPR018392">
    <property type="entry name" value="LysM"/>
</dbReference>
<dbReference type="Gene3D" id="1.10.530.10">
    <property type="match status" value="1"/>
</dbReference>
<name>A0A3S2TL47_9BURK</name>
<dbReference type="SUPFAM" id="SSF53955">
    <property type="entry name" value="Lysozyme-like"/>
    <property type="match status" value="1"/>
</dbReference>
<keyword evidence="7" id="KW-1185">Reference proteome</keyword>
<feature type="chain" id="PRO_5018727528" evidence="3">
    <location>
        <begin position="21"/>
        <end position="503"/>
    </location>
</feature>
<evidence type="ECO:0000259" key="5">
    <source>
        <dbReference type="Pfam" id="PF01476"/>
    </source>
</evidence>
<organism evidence="6 7">
    <name type="scientific">Rubrivivax albus</name>
    <dbReference type="NCBI Taxonomy" id="2499835"/>
    <lineage>
        <taxon>Bacteria</taxon>
        <taxon>Pseudomonadati</taxon>
        <taxon>Pseudomonadota</taxon>
        <taxon>Betaproteobacteria</taxon>
        <taxon>Burkholderiales</taxon>
        <taxon>Sphaerotilaceae</taxon>
        <taxon>Rubrivivax</taxon>
    </lineage>
</organism>
<feature type="domain" description="Transglycosylase SLT" evidence="4">
    <location>
        <begin position="136"/>
        <end position="235"/>
    </location>
</feature>
<evidence type="ECO:0000256" key="3">
    <source>
        <dbReference type="SAM" id="SignalP"/>
    </source>
</evidence>
<accession>A0A3S2TL47</accession>
<feature type="region of interest" description="Disordered" evidence="2">
    <location>
        <begin position="475"/>
        <end position="503"/>
    </location>
</feature>
<dbReference type="PROSITE" id="PS51257">
    <property type="entry name" value="PROKAR_LIPOPROTEIN"/>
    <property type="match status" value="1"/>
</dbReference>
<evidence type="ECO:0000256" key="2">
    <source>
        <dbReference type="SAM" id="MobiDB-lite"/>
    </source>
</evidence>
<comment type="caution">
    <text evidence="6">The sequence shown here is derived from an EMBL/GenBank/DDBJ whole genome shotgun (WGS) entry which is preliminary data.</text>
</comment>
<reference evidence="6 7" key="1">
    <citation type="submission" date="2019-01" db="EMBL/GenBank/DDBJ databases">
        <authorList>
            <person name="Chen W.-M."/>
        </authorList>
    </citation>
    <scope>NUCLEOTIDE SEQUENCE [LARGE SCALE GENOMIC DNA]</scope>
    <source>
        <strain evidence="6 7">ICH-3</strain>
    </source>
</reference>
<dbReference type="InterPro" id="IPR008258">
    <property type="entry name" value="Transglycosylase_SLT_dom_1"/>
</dbReference>
<dbReference type="PANTHER" id="PTHR37423">
    <property type="entry name" value="SOLUBLE LYTIC MUREIN TRANSGLYCOSYLASE-RELATED"/>
    <property type="match status" value="1"/>
</dbReference>
<dbReference type="CDD" id="cd00118">
    <property type="entry name" value="LysM"/>
    <property type="match status" value="1"/>
</dbReference>
<dbReference type="Proteomes" id="UP000288178">
    <property type="component" value="Unassembled WGS sequence"/>
</dbReference>
<dbReference type="AlphaFoldDB" id="A0A3S2TL47"/>
<dbReference type="Pfam" id="PF01464">
    <property type="entry name" value="SLT"/>
    <property type="match status" value="1"/>
</dbReference>
<dbReference type="GO" id="GO:0008933">
    <property type="term" value="F:peptidoglycan lytic transglycosylase activity"/>
    <property type="evidence" value="ECO:0007669"/>
    <property type="project" value="InterPro"/>
</dbReference>
<dbReference type="OrthoDB" id="9815002at2"/>
<dbReference type="InterPro" id="IPR023346">
    <property type="entry name" value="Lysozyme-like_dom_sf"/>
</dbReference>
<gene>
    <name evidence="6" type="ORF">ENE75_15445</name>
</gene>
<dbReference type="GO" id="GO:0016020">
    <property type="term" value="C:membrane"/>
    <property type="evidence" value="ECO:0007669"/>
    <property type="project" value="InterPro"/>
</dbReference>
<proteinExistence type="inferred from homology"/>
<dbReference type="PROSITE" id="PS00922">
    <property type="entry name" value="TRANSGLYCOSYLASE"/>
    <property type="match status" value="1"/>
</dbReference>
<feature type="signal peptide" evidence="3">
    <location>
        <begin position="1"/>
        <end position="20"/>
    </location>
</feature>
<feature type="domain" description="LysM" evidence="5">
    <location>
        <begin position="433"/>
        <end position="459"/>
    </location>
</feature>
<sequence>MSRTRLLATLSLLAAFTVLAGCAGLPAAAPPPSPAVAAADDMPPVLVAPPAASPAPAVVHPKPVDVAAAPLQEPLSIPTDLWLRVRQGMAMPDLDDPRVAKWEAYYAARPAYVARMMERGGRYLFHIVDEVEARGLPMELALLPFIESAFNPQARSSAAAEGMWQFVPATGRAFDLRQNLLRDDRRDVIASTRAALDYLTSLHQRFDDWHLALAAYNWGQGSVSRAMKRNAARSKPTDYAALRMPEETRNYVPKLLAMKHIVMRPEAFGLTLPPLEDHPAFLAVPIERDIDVELAARLAGLDEDDFRAFNPQHAKPVILAAGTSEVLLPYDVAQRFQAALKAHPGPLASWTVWVAPRTMTPAQAAAIVGASETELRSINRIPPRMKLRAGSAIVVPRQPAQKADVAEHLAENASIALVPEAGNLRRVVLKVGKKGDSVAGVARRYRLKATDVARWNDVGVKARFRAGTKVVVMLPPKKRSTRSAGGGSSQANKPVTRTAKSKR</sequence>
<dbReference type="EMBL" id="SACT01000005">
    <property type="protein sequence ID" value="RVT50406.1"/>
    <property type="molecule type" value="Genomic_DNA"/>
</dbReference>
<evidence type="ECO:0000256" key="1">
    <source>
        <dbReference type="ARBA" id="ARBA00007734"/>
    </source>
</evidence>
<dbReference type="Pfam" id="PF01476">
    <property type="entry name" value="LysM"/>
    <property type="match status" value="1"/>
</dbReference>
<dbReference type="CDD" id="cd16894">
    <property type="entry name" value="MltD-like"/>
    <property type="match status" value="1"/>
</dbReference>
<dbReference type="PANTHER" id="PTHR37423:SF2">
    <property type="entry name" value="MEMBRANE-BOUND LYTIC MUREIN TRANSGLYCOSYLASE C"/>
    <property type="match status" value="1"/>
</dbReference>
<evidence type="ECO:0000259" key="4">
    <source>
        <dbReference type="Pfam" id="PF01464"/>
    </source>
</evidence>
<evidence type="ECO:0000313" key="7">
    <source>
        <dbReference type="Proteomes" id="UP000288178"/>
    </source>
</evidence>
<dbReference type="RefSeq" id="WP_128199233.1">
    <property type="nucleotide sequence ID" value="NZ_SACT01000005.1"/>
</dbReference>
<keyword evidence="3" id="KW-0732">Signal</keyword>
<dbReference type="GO" id="GO:0000270">
    <property type="term" value="P:peptidoglycan metabolic process"/>
    <property type="evidence" value="ECO:0007669"/>
    <property type="project" value="InterPro"/>
</dbReference>